<sequence length="98" mass="10243">MYSRAIASTLTFALLAVATPWGSPPPATSKTVTVTTTATATKPASQCNTGPIQCCNSVQKARLAPSLPSYSVYNTSVSRLTALLSLVSSACWVLSFRT</sequence>
<protein>
    <recommendedName>
        <fullName evidence="4">Hydrophobin</fullName>
    </recommendedName>
</protein>
<feature type="signal peptide" evidence="1">
    <location>
        <begin position="1"/>
        <end position="29"/>
    </location>
</feature>
<gene>
    <name evidence="2" type="ORF">HGRIS_007140</name>
</gene>
<name>A0ABR3JBK2_9AGAR</name>
<dbReference type="EMBL" id="JASNQZ010000010">
    <property type="protein sequence ID" value="KAL0952926.1"/>
    <property type="molecule type" value="Genomic_DNA"/>
</dbReference>
<organism evidence="2 3">
    <name type="scientific">Hohenbuehelia grisea</name>
    <dbReference type="NCBI Taxonomy" id="104357"/>
    <lineage>
        <taxon>Eukaryota</taxon>
        <taxon>Fungi</taxon>
        <taxon>Dikarya</taxon>
        <taxon>Basidiomycota</taxon>
        <taxon>Agaricomycotina</taxon>
        <taxon>Agaricomycetes</taxon>
        <taxon>Agaricomycetidae</taxon>
        <taxon>Agaricales</taxon>
        <taxon>Pleurotineae</taxon>
        <taxon>Pleurotaceae</taxon>
        <taxon>Hohenbuehelia</taxon>
    </lineage>
</organism>
<keyword evidence="1" id="KW-0732">Signal</keyword>
<evidence type="ECO:0008006" key="4">
    <source>
        <dbReference type="Google" id="ProtNLM"/>
    </source>
</evidence>
<comment type="caution">
    <text evidence="2">The sequence shown here is derived from an EMBL/GenBank/DDBJ whole genome shotgun (WGS) entry which is preliminary data.</text>
</comment>
<reference evidence="3" key="1">
    <citation type="submission" date="2024-06" db="EMBL/GenBank/DDBJ databases">
        <title>Multi-omics analyses provide insights into the biosynthesis of the anticancer antibiotic pleurotin in Hohenbuehelia grisea.</title>
        <authorList>
            <person name="Weaver J.A."/>
            <person name="Alberti F."/>
        </authorList>
    </citation>
    <scope>NUCLEOTIDE SEQUENCE [LARGE SCALE GENOMIC DNA]</scope>
    <source>
        <strain evidence="3">T-177</strain>
    </source>
</reference>
<dbReference type="CDD" id="cd23507">
    <property type="entry name" value="hydrophobin_I"/>
    <property type="match status" value="1"/>
</dbReference>
<proteinExistence type="predicted"/>
<evidence type="ECO:0000256" key="1">
    <source>
        <dbReference type="SAM" id="SignalP"/>
    </source>
</evidence>
<evidence type="ECO:0000313" key="3">
    <source>
        <dbReference type="Proteomes" id="UP001556367"/>
    </source>
</evidence>
<keyword evidence="3" id="KW-1185">Reference proteome</keyword>
<feature type="chain" id="PRO_5047325623" description="Hydrophobin" evidence="1">
    <location>
        <begin position="30"/>
        <end position="98"/>
    </location>
</feature>
<evidence type="ECO:0000313" key="2">
    <source>
        <dbReference type="EMBL" id="KAL0952926.1"/>
    </source>
</evidence>
<accession>A0ABR3JBK2</accession>
<dbReference type="Proteomes" id="UP001556367">
    <property type="component" value="Unassembled WGS sequence"/>
</dbReference>